<sequence length="1049" mass="120745">MSYEHSNSGLNIIKASAGSGKTHRLTLEYIKLVLGNPSLFKNILAVTFTNKATAEMKLRIVDELTKIAKLDPDGKMMPDLKDAMQVSGHELSKRAQQVLEFILHEYGHFSVSTIDQFFQGIVRALTRELNLSGGYRVQIDQREIIENAVEHFLADLKNNEAYMKLMLDFVDARMSDDKSWNVQNELNKFTVQLFREHVRFYFIRNRGSLTGQKSPAEVRKLLRNAINKFEARIKTWTEKGQAFLSETGIEQQDLIGKSKNPFHLALQKAEKKDYDDLPTRLERLQSVEKWMHKSSEKQALANTVDSFITEFTYELESIIKNEYVEYIEATALFRNIFQHSLASGLMQKVTDYLADQNLFMLSDAPVLLNLFTDNSDTPFIYEKTGHRFKHYMIDEFQDTSALQWANFKPLIEESVASIGYGNFIVGDVKQAIYRWRNGDWNLLQRIVAKQIPDHTVHSLQQNWRSKEMVVKFNNTFFSNLIPFLSGQQEAPYSDILSEMYDDVQQVIPENVAEDRSGGYVELRGLAGAKVDDFKDNALIALKEQVDRLMIEHKQKGVCILVRKNAEVKKVATYLINETNYNVISTGSMTLANSRLLQHLITTFKYLVEPHDLYIKTLAAIYNYDNNKVNFNDVFLGAPEKYLPDEFIERQPELANTSSLALIGKIINIFKLDEKFPGQDVFISRFYNEVKKLAGENGGGLLPVIDWWDREGSELSIEVNETDEESVTVMTIHKSKGLQFRHVILPFLYGYPDKKLDMMWVDGSAFSFEALKEGLFPIILSQKHVHSKGLNFYYQKELFELMVDQINTLYVAMTRPKESLTIFYNKEAGKNEDAAFWFNRFLNQENEQNKLLVSRSEQDDIFTFGELISSDGAPKTKPAAISVRLDDMVSLNLKTDYQHISTQPHEKLMASKGSLLHKIFEKIILPDDIPKAIDEQLQQGFLDKAEREPMLEKINKWVRQPGVAHWFTETVKVLTEADIIVPNKSSSRPDRLIFDGEKVMVVDYKFGAHKRAEHHKQVIDYCKIMRDMGYQNVEGYVWYPVLGAVHSVKI</sequence>
<feature type="binding site" evidence="9">
    <location>
        <begin position="15"/>
        <end position="22"/>
    </location>
    <ligand>
        <name>ATP</name>
        <dbReference type="ChEBI" id="CHEBI:30616"/>
    </ligand>
</feature>
<evidence type="ECO:0000313" key="11">
    <source>
        <dbReference type="EMBL" id="ALO14224.1"/>
    </source>
</evidence>
<dbReference type="PANTHER" id="PTHR11070">
    <property type="entry name" value="UVRD / RECB / PCRA DNA HELICASE FAMILY MEMBER"/>
    <property type="match status" value="1"/>
</dbReference>
<evidence type="ECO:0000256" key="2">
    <source>
        <dbReference type="ARBA" id="ARBA00022801"/>
    </source>
</evidence>
<evidence type="ECO:0000259" key="10">
    <source>
        <dbReference type="PROSITE" id="PS51198"/>
    </source>
</evidence>
<dbReference type="RefSeq" id="WP_057951794.1">
    <property type="nucleotide sequence ID" value="NZ_CP013118.1"/>
</dbReference>
<name>A0A0S2HW16_9BACT</name>
<comment type="catalytic activity">
    <reaction evidence="6">
        <text>Couples ATP hydrolysis with the unwinding of duplex DNA by translocating in the 3'-5' direction.</text>
        <dbReference type="EC" id="5.6.2.4"/>
    </reaction>
</comment>
<dbReference type="EMBL" id="CP013118">
    <property type="protein sequence ID" value="ALO14224.1"/>
    <property type="molecule type" value="Genomic_DNA"/>
</dbReference>
<reference evidence="11 12" key="1">
    <citation type="submission" date="2015-11" db="EMBL/GenBank/DDBJ databases">
        <title>Description and complete genome sequence of a novel strain predominating in hypersaline microbial mats and representing a new family of the Bacteriodetes phylum.</title>
        <authorList>
            <person name="Spring S."/>
            <person name="Bunk B."/>
            <person name="Sproer C."/>
            <person name="Klenk H.-P."/>
        </authorList>
    </citation>
    <scope>NUCLEOTIDE SEQUENCE [LARGE SCALE GENOMIC DNA]</scope>
    <source>
        <strain evidence="11 12">L21-Spi-D4</strain>
    </source>
</reference>
<evidence type="ECO:0000256" key="8">
    <source>
        <dbReference type="ARBA" id="ARBA00048988"/>
    </source>
</evidence>
<dbReference type="OrthoDB" id="9810135at2"/>
<dbReference type="EC" id="5.6.2.4" evidence="7"/>
<keyword evidence="12" id="KW-1185">Reference proteome</keyword>
<evidence type="ECO:0000256" key="4">
    <source>
        <dbReference type="ARBA" id="ARBA00022840"/>
    </source>
</evidence>
<dbReference type="PANTHER" id="PTHR11070:SF67">
    <property type="entry name" value="DNA 3'-5' HELICASE"/>
    <property type="match status" value="1"/>
</dbReference>
<dbReference type="Pfam" id="PF13361">
    <property type="entry name" value="UvrD_C"/>
    <property type="match status" value="1"/>
</dbReference>
<dbReference type="GO" id="GO:0043138">
    <property type="term" value="F:3'-5' DNA helicase activity"/>
    <property type="evidence" value="ECO:0007669"/>
    <property type="project" value="UniProtKB-EC"/>
</dbReference>
<keyword evidence="4 9" id="KW-0067">ATP-binding</keyword>
<dbReference type="InterPro" id="IPR027417">
    <property type="entry name" value="P-loop_NTPase"/>
</dbReference>
<keyword evidence="2 9" id="KW-0378">Hydrolase</keyword>
<dbReference type="STRING" id="1307839.L21SP5_00548"/>
<protein>
    <recommendedName>
        <fullName evidence="7">DNA 3'-5' helicase</fullName>
        <ecNumber evidence="7">5.6.2.4</ecNumber>
    </recommendedName>
</protein>
<proteinExistence type="predicted"/>
<keyword evidence="5" id="KW-0413">Isomerase</keyword>
<evidence type="ECO:0000256" key="7">
    <source>
        <dbReference type="ARBA" id="ARBA00034808"/>
    </source>
</evidence>
<dbReference type="KEGG" id="blq:L21SP5_00548"/>
<keyword evidence="1 9" id="KW-0547">Nucleotide-binding</keyword>
<dbReference type="GO" id="GO:0005829">
    <property type="term" value="C:cytosol"/>
    <property type="evidence" value="ECO:0007669"/>
    <property type="project" value="TreeGrafter"/>
</dbReference>
<dbReference type="InterPro" id="IPR014016">
    <property type="entry name" value="UvrD-like_ATP-bd"/>
</dbReference>
<comment type="catalytic activity">
    <reaction evidence="8">
        <text>ATP + H2O = ADP + phosphate + H(+)</text>
        <dbReference type="Rhea" id="RHEA:13065"/>
        <dbReference type="ChEBI" id="CHEBI:15377"/>
        <dbReference type="ChEBI" id="CHEBI:15378"/>
        <dbReference type="ChEBI" id="CHEBI:30616"/>
        <dbReference type="ChEBI" id="CHEBI:43474"/>
        <dbReference type="ChEBI" id="CHEBI:456216"/>
        <dbReference type="EC" id="5.6.2.4"/>
    </reaction>
</comment>
<dbReference type="PROSITE" id="PS51198">
    <property type="entry name" value="UVRD_HELICASE_ATP_BIND"/>
    <property type="match status" value="1"/>
</dbReference>
<dbReference type="Proteomes" id="UP000064893">
    <property type="component" value="Chromosome"/>
</dbReference>
<keyword evidence="3 9" id="KW-0347">Helicase</keyword>
<dbReference type="GO" id="GO:0005524">
    <property type="term" value="F:ATP binding"/>
    <property type="evidence" value="ECO:0007669"/>
    <property type="project" value="UniProtKB-UniRule"/>
</dbReference>
<evidence type="ECO:0000313" key="12">
    <source>
        <dbReference type="Proteomes" id="UP000064893"/>
    </source>
</evidence>
<feature type="domain" description="UvrD-like helicase ATP-binding" evidence="10">
    <location>
        <begin position="1"/>
        <end position="466"/>
    </location>
</feature>
<evidence type="ECO:0000256" key="5">
    <source>
        <dbReference type="ARBA" id="ARBA00023235"/>
    </source>
</evidence>
<dbReference type="GO" id="GO:0003677">
    <property type="term" value="F:DNA binding"/>
    <property type="evidence" value="ECO:0007669"/>
    <property type="project" value="InterPro"/>
</dbReference>
<dbReference type="Gene3D" id="3.40.50.300">
    <property type="entry name" value="P-loop containing nucleotide triphosphate hydrolases"/>
    <property type="match status" value="2"/>
</dbReference>
<evidence type="ECO:0000256" key="3">
    <source>
        <dbReference type="ARBA" id="ARBA00022806"/>
    </source>
</evidence>
<dbReference type="SUPFAM" id="SSF52540">
    <property type="entry name" value="P-loop containing nucleoside triphosphate hydrolases"/>
    <property type="match status" value="1"/>
</dbReference>
<organism evidence="11 12">
    <name type="scientific">Salinivirga cyanobacteriivorans</name>
    <dbReference type="NCBI Taxonomy" id="1307839"/>
    <lineage>
        <taxon>Bacteria</taxon>
        <taxon>Pseudomonadati</taxon>
        <taxon>Bacteroidota</taxon>
        <taxon>Bacteroidia</taxon>
        <taxon>Bacteroidales</taxon>
        <taxon>Salinivirgaceae</taxon>
        <taxon>Salinivirga</taxon>
    </lineage>
</organism>
<dbReference type="InterPro" id="IPR014017">
    <property type="entry name" value="DNA_helicase_UvrD-like_C"/>
</dbReference>
<dbReference type="InterPro" id="IPR000212">
    <property type="entry name" value="DNA_helicase_UvrD/REP"/>
</dbReference>
<dbReference type="Pfam" id="PF00580">
    <property type="entry name" value="UvrD-helicase"/>
    <property type="match status" value="1"/>
</dbReference>
<dbReference type="Gene3D" id="1.10.3170.10">
    <property type="entry name" value="Recbcd, chain B, domain 2"/>
    <property type="match status" value="1"/>
</dbReference>
<evidence type="ECO:0000256" key="9">
    <source>
        <dbReference type="PROSITE-ProRule" id="PRU00560"/>
    </source>
</evidence>
<dbReference type="AlphaFoldDB" id="A0A0S2HW16"/>
<dbReference type="GO" id="GO:0016887">
    <property type="term" value="F:ATP hydrolysis activity"/>
    <property type="evidence" value="ECO:0007669"/>
    <property type="project" value="RHEA"/>
</dbReference>
<gene>
    <name evidence="11" type="primary">uvrD</name>
    <name evidence="11" type="ORF">L21SP5_00548</name>
</gene>
<evidence type="ECO:0000256" key="1">
    <source>
        <dbReference type="ARBA" id="ARBA00022741"/>
    </source>
</evidence>
<evidence type="ECO:0000256" key="6">
    <source>
        <dbReference type="ARBA" id="ARBA00034617"/>
    </source>
</evidence>
<accession>A0A0S2HW16</accession>
<dbReference type="GO" id="GO:0000725">
    <property type="term" value="P:recombinational repair"/>
    <property type="evidence" value="ECO:0007669"/>
    <property type="project" value="TreeGrafter"/>
</dbReference>
<dbReference type="PATRIC" id="fig|1307839.3.peg.593"/>